<keyword evidence="2" id="KW-1185">Reference proteome</keyword>
<dbReference type="EMBL" id="CM001879">
    <property type="protein sequence ID" value="EOX91891.1"/>
    <property type="molecule type" value="Genomic_DNA"/>
</dbReference>
<dbReference type="STRING" id="3641.A0A061DIZ9"/>
<dbReference type="Gramene" id="EOX91891">
    <property type="protein sequence ID" value="EOX91891"/>
    <property type="gene ID" value="TCM_000955"/>
</dbReference>
<dbReference type="Proteomes" id="UP000026915">
    <property type="component" value="Chromosome 1"/>
</dbReference>
<name>A0A061DIZ9_THECC</name>
<sequence length="139" mass="15912">MKETPEIIDFAGKDNVKPDFKVLPIDYVNTAMEHLAKADLLFCCEGIDKAVIKVHSKCRTLRLVNYESDFTFHRQLTCEMTKATSQQKRSEREREHAHPYNWEWVLSRTSGGRRGAVRCGEVRARADVTPDNSTQSSPL</sequence>
<reference evidence="1 2" key="1">
    <citation type="journal article" date="2013" name="Genome Biol.">
        <title>The genome sequence of the most widely cultivated cacao type and its use to identify candidate genes regulating pod color.</title>
        <authorList>
            <person name="Motamayor J.C."/>
            <person name="Mockaitis K."/>
            <person name="Schmutz J."/>
            <person name="Haiminen N."/>
            <person name="Iii D.L."/>
            <person name="Cornejo O."/>
            <person name="Findley S.D."/>
            <person name="Zheng P."/>
            <person name="Utro F."/>
            <person name="Royaert S."/>
            <person name="Saski C."/>
            <person name="Jenkins J."/>
            <person name="Podicheti R."/>
            <person name="Zhao M."/>
            <person name="Scheffler B.E."/>
            <person name="Stack J.C."/>
            <person name="Feltus F.A."/>
            <person name="Mustiga G.M."/>
            <person name="Amores F."/>
            <person name="Phillips W."/>
            <person name="Marelli J.P."/>
            <person name="May G.D."/>
            <person name="Shapiro H."/>
            <person name="Ma J."/>
            <person name="Bustamante C.D."/>
            <person name="Schnell R.J."/>
            <person name="Main D."/>
            <person name="Gilbert D."/>
            <person name="Parida L."/>
            <person name="Kuhn D.N."/>
        </authorList>
    </citation>
    <scope>NUCLEOTIDE SEQUENCE [LARGE SCALE GENOMIC DNA]</scope>
    <source>
        <strain evidence="2">cv. Matina 1-6</strain>
    </source>
</reference>
<evidence type="ECO:0000313" key="1">
    <source>
        <dbReference type="EMBL" id="EOX91891.1"/>
    </source>
</evidence>
<dbReference type="HOGENOM" id="CLU_1848686_0_0_1"/>
<dbReference type="AlphaFoldDB" id="A0A061DIZ9"/>
<dbReference type="InParanoid" id="A0A061DIZ9"/>
<accession>A0A061DIZ9</accession>
<evidence type="ECO:0000313" key="2">
    <source>
        <dbReference type="Proteomes" id="UP000026915"/>
    </source>
</evidence>
<organism evidence="1 2">
    <name type="scientific">Theobroma cacao</name>
    <name type="common">Cacao</name>
    <name type="synonym">Cocoa</name>
    <dbReference type="NCBI Taxonomy" id="3641"/>
    <lineage>
        <taxon>Eukaryota</taxon>
        <taxon>Viridiplantae</taxon>
        <taxon>Streptophyta</taxon>
        <taxon>Embryophyta</taxon>
        <taxon>Tracheophyta</taxon>
        <taxon>Spermatophyta</taxon>
        <taxon>Magnoliopsida</taxon>
        <taxon>eudicotyledons</taxon>
        <taxon>Gunneridae</taxon>
        <taxon>Pentapetalae</taxon>
        <taxon>rosids</taxon>
        <taxon>malvids</taxon>
        <taxon>Malvales</taxon>
        <taxon>Malvaceae</taxon>
        <taxon>Byttnerioideae</taxon>
        <taxon>Theobroma</taxon>
    </lineage>
</organism>
<protein>
    <submittedName>
        <fullName evidence="1">Uncharacterized protein</fullName>
    </submittedName>
</protein>
<proteinExistence type="predicted"/>
<dbReference type="Gene3D" id="3.90.180.10">
    <property type="entry name" value="Medium-chain alcohol dehydrogenases, catalytic domain"/>
    <property type="match status" value="1"/>
</dbReference>
<gene>
    <name evidence="1" type="ORF">TCM_000955</name>
</gene>
<dbReference type="Gene3D" id="3.40.50.720">
    <property type="entry name" value="NAD(P)-binding Rossmann-like Domain"/>
    <property type="match status" value="1"/>
</dbReference>